<dbReference type="Pfam" id="PF19089">
    <property type="entry name" value="DUF5777"/>
    <property type="match status" value="1"/>
</dbReference>
<dbReference type="InterPro" id="IPR045916">
    <property type="entry name" value="DUF5777"/>
</dbReference>
<evidence type="ECO:0000313" key="2">
    <source>
        <dbReference type="EMBL" id="VAW23674.1"/>
    </source>
</evidence>
<protein>
    <recommendedName>
        <fullName evidence="1">DUF5777 domain-containing protein</fullName>
    </recommendedName>
</protein>
<accession>A0A3B0UU90</accession>
<gene>
    <name evidence="2" type="ORF">MNBD_BACTEROID01-1720</name>
</gene>
<dbReference type="EMBL" id="UOEP01000199">
    <property type="protein sequence ID" value="VAW23674.1"/>
    <property type="molecule type" value="Genomic_DNA"/>
</dbReference>
<evidence type="ECO:0000259" key="1">
    <source>
        <dbReference type="Pfam" id="PF19089"/>
    </source>
</evidence>
<organism evidence="2">
    <name type="scientific">hydrothermal vent metagenome</name>
    <dbReference type="NCBI Taxonomy" id="652676"/>
    <lineage>
        <taxon>unclassified sequences</taxon>
        <taxon>metagenomes</taxon>
        <taxon>ecological metagenomes</taxon>
    </lineage>
</organism>
<sequence>MKKTFILIIFIALTFSNAVAQEDTIQKVKDIPVWLPFESGYLIDNQTSVIPAVKTLEYVIQHKFGNTENGRSDLWGIYAPGANIRLGFNYVLAKNFQVGVGFTKKNKYSDFSAKWTILEQTRKNKVPVAVTLYGNFAIDGRDISAFETGKVQRAFHVDEQSGYKFPDRLSYFSQLIIGRKFTDWLSLQTAVSFTHYNATRITSVQVADGRYIAEDHDKIGLHFSGRARISPQTSFIFNYDIPLKIKNISEEIEWLDYPRPNLAFGVEISTGTHVFQIYMGTADGIIPQDVILYNQNDWKNNGLAIGFTITRLWEF</sequence>
<dbReference type="AlphaFoldDB" id="A0A3B0UU90"/>
<name>A0A3B0UU90_9ZZZZ</name>
<reference evidence="2" key="1">
    <citation type="submission" date="2018-06" db="EMBL/GenBank/DDBJ databases">
        <authorList>
            <person name="Zhirakovskaya E."/>
        </authorList>
    </citation>
    <scope>NUCLEOTIDE SEQUENCE</scope>
</reference>
<proteinExistence type="predicted"/>
<feature type="domain" description="DUF5777" evidence="1">
    <location>
        <begin position="37"/>
        <end position="313"/>
    </location>
</feature>